<evidence type="ECO:0000313" key="3">
    <source>
        <dbReference type="Proteomes" id="UP000029994"/>
    </source>
</evidence>
<dbReference type="STRING" id="29495.EA26_09690"/>
<evidence type="ECO:0000256" key="1">
    <source>
        <dbReference type="SAM" id="Coils"/>
    </source>
</evidence>
<proteinExistence type="predicted"/>
<evidence type="ECO:0000313" key="2">
    <source>
        <dbReference type="EMBL" id="KGK11566.1"/>
    </source>
</evidence>
<dbReference type="eggNOG" id="ENOG502ZQW4">
    <property type="taxonomic scope" value="Bacteria"/>
</dbReference>
<accession>A0A099LVV9</accession>
<keyword evidence="3" id="KW-1185">Reference proteome</keyword>
<comment type="caution">
    <text evidence="2">The sequence shown here is derived from an EMBL/GenBank/DDBJ whole genome shotgun (WGS) entry which is preliminary data.</text>
</comment>
<gene>
    <name evidence="2" type="ORF">EA26_09690</name>
</gene>
<reference evidence="2 3" key="1">
    <citation type="submission" date="2014-04" db="EMBL/GenBank/DDBJ databases">
        <title>Genome sequencing of Vibrio navarrensis strains.</title>
        <authorList>
            <person name="Gladney L.M."/>
            <person name="Katz L.S."/>
            <person name="Marino-Ramirez L."/>
            <person name="Jordan I.K."/>
        </authorList>
    </citation>
    <scope>NUCLEOTIDE SEQUENCE [LARGE SCALE GENOMIC DNA]</scope>
    <source>
        <strain evidence="2 3">ATCC 51183</strain>
    </source>
</reference>
<dbReference type="AlphaFoldDB" id="A0A099LVV9"/>
<dbReference type="GeneID" id="43683455"/>
<dbReference type="RefSeq" id="WP_039427080.1">
    <property type="nucleotide sequence ID" value="NZ_CP061844.1"/>
</dbReference>
<organism evidence="2 3">
    <name type="scientific">Vibrio navarrensis</name>
    <dbReference type="NCBI Taxonomy" id="29495"/>
    <lineage>
        <taxon>Bacteria</taxon>
        <taxon>Pseudomonadati</taxon>
        <taxon>Pseudomonadota</taxon>
        <taxon>Gammaproteobacteria</taxon>
        <taxon>Vibrionales</taxon>
        <taxon>Vibrionaceae</taxon>
        <taxon>Vibrio</taxon>
    </lineage>
</organism>
<protein>
    <submittedName>
        <fullName evidence="2">Uncharacterized protein</fullName>
    </submittedName>
</protein>
<dbReference type="EMBL" id="JMCG01000001">
    <property type="protein sequence ID" value="KGK11566.1"/>
    <property type="molecule type" value="Genomic_DNA"/>
</dbReference>
<name>A0A099LVV9_9VIBR</name>
<keyword evidence="1" id="KW-0175">Coiled coil</keyword>
<dbReference type="Proteomes" id="UP000029994">
    <property type="component" value="Unassembled WGS sequence"/>
</dbReference>
<feature type="coiled-coil region" evidence="1">
    <location>
        <begin position="68"/>
        <end position="95"/>
    </location>
</feature>
<sequence>MLPVQRHYTVSGKPNLHACVEVNPTGTVEIEVLELYQHHSSSFDNLSFKVNPQGVSVVCCHQASPWQLLLNNQDAQELRSLIKEAEEEYEILMRDL</sequence>